<dbReference type="Gene3D" id="6.10.250.2520">
    <property type="match status" value="1"/>
</dbReference>
<keyword evidence="4 9" id="KW-0547">Nucleotide-binding</keyword>
<dbReference type="CDD" id="cd22707">
    <property type="entry name" value="FHA_KIF14"/>
    <property type="match status" value="1"/>
</dbReference>
<proteinExistence type="inferred from homology"/>
<dbReference type="InterPro" id="IPR027417">
    <property type="entry name" value="P-loop_NTPase"/>
</dbReference>
<dbReference type="InterPro" id="IPR008984">
    <property type="entry name" value="SMAD_FHA_dom_sf"/>
</dbReference>
<evidence type="ECO:0000256" key="4">
    <source>
        <dbReference type="ARBA" id="ARBA00022741"/>
    </source>
</evidence>
<evidence type="ECO:0000256" key="10">
    <source>
        <dbReference type="SAM" id="Coils"/>
    </source>
</evidence>
<dbReference type="Pfam" id="PF00498">
    <property type="entry name" value="FHA"/>
    <property type="match status" value="1"/>
</dbReference>
<gene>
    <name evidence="14" type="primary">LOC100371468</name>
</gene>
<dbReference type="InterPro" id="IPR000253">
    <property type="entry name" value="FHA_dom"/>
</dbReference>
<evidence type="ECO:0000256" key="2">
    <source>
        <dbReference type="ARBA" id="ARBA00022490"/>
    </source>
</evidence>
<dbReference type="SMART" id="SM00240">
    <property type="entry name" value="FHA"/>
    <property type="match status" value="1"/>
</dbReference>
<evidence type="ECO:0000313" key="14">
    <source>
        <dbReference type="RefSeq" id="XP_002736584.1"/>
    </source>
</evidence>
<dbReference type="InterPro" id="IPR022140">
    <property type="entry name" value="Kinesin-like_KIF1-typ"/>
</dbReference>
<dbReference type="Pfam" id="PF23313">
    <property type="entry name" value="4HB_KIF14"/>
    <property type="match status" value="1"/>
</dbReference>
<dbReference type="PRINTS" id="PR00380">
    <property type="entry name" value="KINESINHEAVY"/>
</dbReference>
<dbReference type="SUPFAM" id="SSF49879">
    <property type="entry name" value="SMAD/FHA domain"/>
    <property type="match status" value="1"/>
</dbReference>
<evidence type="ECO:0000256" key="1">
    <source>
        <dbReference type="ARBA" id="ARBA00004245"/>
    </source>
</evidence>
<reference evidence="14" key="1">
    <citation type="submission" date="2025-08" db="UniProtKB">
        <authorList>
            <consortium name="RefSeq"/>
        </authorList>
    </citation>
    <scope>IDENTIFICATION</scope>
    <source>
        <tissue evidence="14">Testes</tissue>
    </source>
</reference>
<dbReference type="CDD" id="cd01365">
    <property type="entry name" value="KISc_KIF1A_KIF1B"/>
    <property type="match status" value="1"/>
</dbReference>
<dbReference type="SMART" id="SM00129">
    <property type="entry name" value="KISc"/>
    <property type="match status" value="1"/>
</dbReference>
<evidence type="ECO:0000259" key="12">
    <source>
        <dbReference type="PROSITE" id="PS50067"/>
    </source>
</evidence>
<dbReference type="PROSITE" id="PS50067">
    <property type="entry name" value="KINESIN_MOTOR_2"/>
    <property type="match status" value="1"/>
</dbReference>
<comment type="subcellular location">
    <subcellularLocation>
        <location evidence="1">Cytoplasm</location>
        <location evidence="1">Cytoskeleton</location>
    </subcellularLocation>
</comment>
<evidence type="ECO:0000256" key="7">
    <source>
        <dbReference type="ARBA" id="ARBA00023175"/>
    </source>
</evidence>
<dbReference type="SUPFAM" id="SSF52540">
    <property type="entry name" value="P-loop containing nucleoside triphosphate hydrolases"/>
    <property type="match status" value="1"/>
</dbReference>
<dbReference type="RefSeq" id="XP_002736584.1">
    <property type="nucleotide sequence ID" value="XM_002736538.2"/>
</dbReference>
<dbReference type="InterPro" id="IPR019821">
    <property type="entry name" value="Kinesin_motor_CS"/>
</dbReference>
<dbReference type="InterPro" id="IPR036961">
    <property type="entry name" value="Kinesin_motor_dom_sf"/>
</dbReference>
<name>A0ABM0GST6_SACKO</name>
<feature type="domain" description="Kinesin motor" evidence="12">
    <location>
        <begin position="135"/>
        <end position="480"/>
    </location>
</feature>
<dbReference type="Gene3D" id="3.40.850.10">
    <property type="entry name" value="Kinesin motor domain"/>
    <property type="match status" value="1"/>
</dbReference>
<keyword evidence="2" id="KW-0963">Cytoplasm</keyword>
<keyword evidence="3" id="KW-0493">Microtubule</keyword>
<evidence type="ECO:0000256" key="6">
    <source>
        <dbReference type="ARBA" id="ARBA00023054"/>
    </source>
</evidence>
<dbReference type="PANTHER" id="PTHR47117:SF5">
    <property type="entry name" value="KINESIN-LIKE PROTEIN KIF14"/>
    <property type="match status" value="1"/>
</dbReference>
<dbReference type="InterPro" id="IPR001752">
    <property type="entry name" value="Kinesin_motor_dom"/>
</dbReference>
<dbReference type="Proteomes" id="UP000694865">
    <property type="component" value="Unplaced"/>
</dbReference>
<comment type="similarity">
    <text evidence="9">Belongs to the TRAFAC class myosin-kinesin ATPase superfamily. Kinesin family.</text>
</comment>
<dbReference type="GeneID" id="100371468"/>
<evidence type="ECO:0000256" key="8">
    <source>
        <dbReference type="ARBA" id="ARBA00023212"/>
    </source>
</evidence>
<evidence type="ECO:0000313" key="13">
    <source>
        <dbReference type="Proteomes" id="UP000694865"/>
    </source>
</evidence>
<dbReference type="InterPro" id="IPR056523">
    <property type="entry name" value="4HB_KIF14"/>
</dbReference>
<sequence length="1260" mass="141558">MKASKLPTFRRSLPRLPMNDANKPNNAKENKLPDSLAGTTTPSLSLTPEPNRLGFPVENVTPVTVSVTNGTKPGLSTPKDYLKIIGLKHSDSKLGTPLTPECYNKVILDSPKNTPLRHRNSVGTLDTFKPEKSASVTVAVRVRPFNQREIDRGHTKLSVSMKDNETIVTSDTGAIHNFFYDYCFWSFKQSDSHFAGQQFVYEKLARPLLTSAFEGYNTCLFAYGQTGSGKSYSIMGEQDNAGIVPRFSEELFCRIDNPLEEDVIFNTEISYFEIYNEKIHDLLASSKDKGKKKVTLRVREHPVLGPYVEGLSTFVAKSYDDITGWLALGNKQRATASTGMNDKSSRSHSVFTIVLTQKKTEMIEGEAHEHSRTSRINLIDLAGSERCTSAETTGTRLREGASINKSLHTLGKVISSLSERSMHKKKKVFIPYRDSVLTWLLKESLGGNSKTSMIATIGPSNRHFEETMSTLRYAKQARTIVNIAKINEDPSARLIRELRAEIEKLKGQTNGGTVSENDYLASLGEIASLKERLQDSELAMAEATKTWKDKLAQSERSKIEESRELERAGVAFKIDNTLPNLVNLNEDPQLSEVLLYLLKAGVNRVGHMEGDSQHEIQLSGALVGKNHCNINNVDNIVTITPLDEAQTYVNGSLIEGPTVLHHGDRLVIGDHYFRVNHPHEVKSGRRKSTAGMPIDFEFAKNELITQQNTKLEVELEEARLKAQEEIMIEIQKAKETAQREMDNQKNDYENRMTRLEQQLQKESEGRELEERIKQEAEEKIFALEEQKRMLEQEVNANRKRLQMEAVAARQALDDTKCYQARILQELDSEKKRIARDVERLQRVKKAREEEKAKRGSDYARRSSRRDLLRLSMWLQEANNISKSLKKRTMFSRHDEIDGDEVTFKVRLNNTKLGITTFWTLDKFEDRLIQMRELYQQGGGPDSNSDDLFYDASDQWEKDYEMENSPAIPSTSFTSLRTPGSVSRLSSFSSRASSIGSTPASLSHFSPRRRVLSSVSSRASVYSSSSSSSQSPIPIHHLCRKLLTTSLERFHNTVSKEQSIVDSILSDMHKLKSAIEQIRMMRNKASGDDCCTDCGNAEDLASSVMESSSATDLLLSHVSIWSSYHVGLDSGLIQDLTEQMVETTKKVAGNVVKMIQGCENDIDSMVSESYKQLEQTVDFLAKIIGELAIATETDMTVLNTDSNSNEEQISASIKQGFLDGVDVFIDRTVQGTIRTVSQQEAKVNDFQGIHATEVREQIRGN</sequence>
<keyword evidence="7 9" id="KW-0505">Motor protein</keyword>
<accession>A0ABM0GST6</accession>
<keyword evidence="5 9" id="KW-0067">ATP-binding</keyword>
<keyword evidence="13" id="KW-1185">Reference proteome</keyword>
<dbReference type="PANTHER" id="PTHR47117">
    <property type="entry name" value="STAR-RELATED LIPID TRANSFER PROTEIN 9"/>
    <property type="match status" value="1"/>
</dbReference>
<organism evidence="13 14">
    <name type="scientific">Saccoglossus kowalevskii</name>
    <name type="common">Acorn worm</name>
    <dbReference type="NCBI Taxonomy" id="10224"/>
    <lineage>
        <taxon>Eukaryota</taxon>
        <taxon>Metazoa</taxon>
        <taxon>Hemichordata</taxon>
        <taxon>Enteropneusta</taxon>
        <taxon>Harrimaniidae</taxon>
        <taxon>Saccoglossus</taxon>
    </lineage>
</organism>
<dbReference type="Pfam" id="PF12423">
    <property type="entry name" value="KIF1B"/>
    <property type="match status" value="1"/>
</dbReference>
<evidence type="ECO:0000256" key="5">
    <source>
        <dbReference type="ARBA" id="ARBA00022840"/>
    </source>
</evidence>
<feature type="binding site" evidence="9">
    <location>
        <begin position="224"/>
        <end position="231"/>
    </location>
    <ligand>
        <name>ATP</name>
        <dbReference type="ChEBI" id="CHEBI:30616"/>
    </ligand>
</feature>
<feature type="compositionally biased region" description="Low complexity" evidence="11">
    <location>
        <begin position="39"/>
        <end position="48"/>
    </location>
</feature>
<feature type="coiled-coil region" evidence="10">
    <location>
        <begin position="701"/>
        <end position="850"/>
    </location>
</feature>
<dbReference type="InterPro" id="IPR032405">
    <property type="entry name" value="Kinesin_assoc"/>
</dbReference>
<evidence type="ECO:0000256" key="9">
    <source>
        <dbReference type="PROSITE-ProRule" id="PRU00283"/>
    </source>
</evidence>
<evidence type="ECO:0000256" key="11">
    <source>
        <dbReference type="SAM" id="MobiDB-lite"/>
    </source>
</evidence>
<keyword evidence="6 10" id="KW-0175">Coiled coil</keyword>
<feature type="region of interest" description="Disordered" evidence="11">
    <location>
        <begin position="1"/>
        <end position="55"/>
    </location>
</feature>
<dbReference type="Pfam" id="PF16183">
    <property type="entry name" value="Kinesin_assoc"/>
    <property type="match status" value="1"/>
</dbReference>
<evidence type="ECO:0000256" key="3">
    <source>
        <dbReference type="ARBA" id="ARBA00022701"/>
    </source>
</evidence>
<protein>
    <submittedName>
        <fullName evidence="14">Kinesin-like protein KIF14-like</fullName>
    </submittedName>
</protein>
<keyword evidence="8" id="KW-0206">Cytoskeleton</keyword>
<dbReference type="Gene3D" id="2.60.200.20">
    <property type="match status" value="1"/>
</dbReference>
<dbReference type="PROSITE" id="PS00411">
    <property type="entry name" value="KINESIN_MOTOR_1"/>
    <property type="match status" value="1"/>
</dbReference>
<dbReference type="Pfam" id="PF00225">
    <property type="entry name" value="Kinesin"/>
    <property type="match status" value="1"/>
</dbReference>